<evidence type="ECO:0000313" key="1">
    <source>
        <dbReference type="EMBL" id="ENN81619.1"/>
    </source>
</evidence>
<protein>
    <submittedName>
        <fullName evidence="1">Uncharacterized protein</fullName>
    </submittedName>
</protein>
<proteinExistence type="predicted"/>
<organism evidence="1">
    <name type="scientific">Dendroctonus ponderosae</name>
    <name type="common">Mountain pine beetle</name>
    <dbReference type="NCBI Taxonomy" id="77166"/>
    <lineage>
        <taxon>Eukaryota</taxon>
        <taxon>Metazoa</taxon>
        <taxon>Ecdysozoa</taxon>
        <taxon>Arthropoda</taxon>
        <taxon>Hexapoda</taxon>
        <taxon>Insecta</taxon>
        <taxon>Pterygota</taxon>
        <taxon>Neoptera</taxon>
        <taxon>Endopterygota</taxon>
        <taxon>Coleoptera</taxon>
        <taxon>Polyphaga</taxon>
        <taxon>Cucujiformia</taxon>
        <taxon>Curculionidae</taxon>
        <taxon>Scolytinae</taxon>
        <taxon>Dendroctonus</taxon>
    </lineage>
</organism>
<feature type="non-terminal residue" evidence="1">
    <location>
        <position position="1"/>
    </location>
</feature>
<reference evidence="1" key="1">
    <citation type="journal article" date="2013" name="Genome Biol.">
        <title>Draft genome of the mountain pine beetle, Dendroctonus ponderosae Hopkins, a major forest pest.</title>
        <authorList>
            <person name="Keeling C.I."/>
            <person name="Yuen M.M."/>
            <person name="Liao N.Y."/>
            <person name="Docking T.R."/>
            <person name="Chan S.K."/>
            <person name="Taylor G.A."/>
            <person name="Palmquist D.L."/>
            <person name="Jackman S.D."/>
            <person name="Nguyen A."/>
            <person name="Li M."/>
            <person name="Henderson H."/>
            <person name="Janes J.K."/>
            <person name="Zhao Y."/>
            <person name="Pandoh P."/>
            <person name="Moore R."/>
            <person name="Sperling F.A."/>
            <person name="Huber D.P."/>
            <person name="Birol I."/>
            <person name="Jones S.J."/>
            <person name="Bohlmann J."/>
        </authorList>
    </citation>
    <scope>NUCLEOTIDE SEQUENCE</scope>
</reference>
<name>N6TMD1_DENPD</name>
<dbReference type="AlphaFoldDB" id="N6TMD1"/>
<dbReference type="EMBL" id="KB740081">
    <property type="protein sequence ID" value="ENN81619.1"/>
    <property type="molecule type" value="Genomic_DNA"/>
</dbReference>
<dbReference type="HOGENOM" id="CLU_2892413_0_0_1"/>
<accession>N6TMD1</accession>
<gene>
    <name evidence="1" type="ORF">YQE_01982</name>
</gene>
<feature type="non-terminal residue" evidence="1">
    <location>
        <position position="63"/>
    </location>
</feature>
<sequence>MFKLVVLFALFAFAAAKPSQYHVAPIVANTYVSPAAVSSTYREDIISKPAAITYAAAPVVHKT</sequence>